<dbReference type="AlphaFoldDB" id="A0A835RLU5"/>
<evidence type="ECO:0000313" key="1">
    <source>
        <dbReference type="EMBL" id="KAG0494526.1"/>
    </source>
</evidence>
<sequence length="89" mass="10297">MPWERKLQRLRYHGRICTSMAPLSTSADENPSKIEKEMIGFRPRDYLNCVAAIAGSDLSVLSIYNGIPFRLRRPFLSGDEIQLRELDVW</sequence>
<protein>
    <submittedName>
        <fullName evidence="1">Uncharacterized protein</fullName>
    </submittedName>
</protein>
<gene>
    <name evidence="1" type="ORF">HPP92_005520</name>
</gene>
<organism evidence="1 2">
    <name type="scientific">Vanilla planifolia</name>
    <name type="common">Vanilla</name>
    <dbReference type="NCBI Taxonomy" id="51239"/>
    <lineage>
        <taxon>Eukaryota</taxon>
        <taxon>Viridiplantae</taxon>
        <taxon>Streptophyta</taxon>
        <taxon>Embryophyta</taxon>
        <taxon>Tracheophyta</taxon>
        <taxon>Spermatophyta</taxon>
        <taxon>Magnoliopsida</taxon>
        <taxon>Liliopsida</taxon>
        <taxon>Asparagales</taxon>
        <taxon>Orchidaceae</taxon>
        <taxon>Vanilloideae</taxon>
        <taxon>Vanilleae</taxon>
        <taxon>Vanilla</taxon>
    </lineage>
</organism>
<dbReference type="Proteomes" id="UP000639772">
    <property type="component" value="Unassembled WGS sequence"/>
</dbReference>
<name>A0A835RLU5_VANPL</name>
<proteinExistence type="predicted"/>
<accession>A0A835RLU5</accession>
<reference evidence="1 2" key="1">
    <citation type="journal article" date="2020" name="Nat. Food">
        <title>A phased Vanilla planifolia genome enables genetic improvement of flavour and production.</title>
        <authorList>
            <person name="Hasing T."/>
            <person name="Tang H."/>
            <person name="Brym M."/>
            <person name="Khazi F."/>
            <person name="Huang T."/>
            <person name="Chambers A.H."/>
        </authorList>
    </citation>
    <scope>NUCLEOTIDE SEQUENCE [LARGE SCALE GENOMIC DNA]</scope>
    <source>
        <tissue evidence="1">Leaf</tissue>
    </source>
</reference>
<evidence type="ECO:0000313" key="2">
    <source>
        <dbReference type="Proteomes" id="UP000639772"/>
    </source>
</evidence>
<dbReference type="EMBL" id="JADCNM010000002">
    <property type="protein sequence ID" value="KAG0494526.1"/>
    <property type="molecule type" value="Genomic_DNA"/>
</dbReference>
<comment type="caution">
    <text evidence="1">The sequence shown here is derived from an EMBL/GenBank/DDBJ whole genome shotgun (WGS) entry which is preliminary data.</text>
</comment>